<sequence length="54" mass="5971">MTCIFNDFVGSGPLLVDLKICRLGPRTRSLGPGIRILPFLETPTKWISPSNLTK</sequence>
<reference evidence="1" key="1">
    <citation type="submission" date="2013-07" db="EMBL/GenBank/DDBJ databases">
        <title>The genome of an arbuscular mycorrhizal fungus provides insights into the evolution of the oldest plant symbiosis.</title>
        <authorList>
            <consortium name="DOE Joint Genome Institute"/>
            <person name="Tisserant E."/>
            <person name="Malbreil M."/>
            <person name="Kuo A."/>
            <person name="Kohler A."/>
            <person name="Symeonidi A."/>
            <person name="Balestrini R."/>
            <person name="Charron P."/>
            <person name="Duensing N."/>
            <person name="Frei-dit-Frey N."/>
            <person name="Gianinazzi-Pearson V."/>
            <person name="Gilbert B."/>
            <person name="Handa Y."/>
            <person name="Hijri M."/>
            <person name="Kaul R."/>
            <person name="Kawaguchi M."/>
            <person name="Krajinski F."/>
            <person name="Lammers P."/>
            <person name="Lapierre D."/>
            <person name="Masclaux F.G."/>
            <person name="Murat C."/>
            <person name="Morin E."/>
            <person name="Ndikumana S."/>
            <person name="Pagni M."/>
            <person name="Petitpierre D."/>
            <person name="Requena N."/>
            <person name="Rosikiewicz P."/>
            <person name="Riley R."/>
            <person name="Saito K."/>
            <person name="San Clemente H."/>
            <person name="Shapiro H."/>
            <person name="van Tuinen D."/>
            <person name="Becard G."/>
            <person name="Bonfante P."/>
            <person name="Paszkowski U."/>
            <person name="Shachar-Hill Y."/>
            <person name="Young J.P."/>
            <person name="Sanders I.R."/>
            <person name="Henrissat B."/>
            <person name="Rensing S.A."/>
            <person name="Grigoriev I.V."/>
            <person name="Corradi N."/>
            <person name="Roux C."/>
            <person name="Martin F."/>
        </authorList>
    </citation>
    <scope>NUCLEOTIDE SEQUENCE</scope>
    <source>
        <strain evidence="1">DAOM 197198</strain>
    </source>
</reference>
<dbReference type="VEuPathDB" id="FungiDB:RhiirFUN_012902"/>
<dbReference type="AlphaFoldDB" id="U9T0J5"/>
<dbReference type="EMBL" id="KI296894">
    <property type="protein sequence ID" value="ESA00877.1"/>
    <property type="molecule type" value="Genomic_DNA"/>
</dbReference>
<gene>
    <name evidence="1" type="ORF">GLOINDRAFT_8077</name>
</gene>
<organism evidence="1">
    <name type="scientific">Rhizophagus irregularis (strain DAOM 181602 / DAOM 197198 / MUCL 43194)</name>
    <name type="common">Arbuscular mycorrhizal fungus</name>
    <name type="synonym">Glomus intraradices</name>
    <dbReference type="NCBI Taxonomy" id="747089"/>
    <lineage>
        <taxon>Eukaryota</taxon>
        <taxon>Fungi</taxon>
        <taxon>Fungi incertae sedis</taxon>
        <taxon>Mucoromycota</taxon>
        <taxon>Glomeromycotina</taxon>
        <taxon>Glomeromycetes</taxon>
        <taxon>Glomerales</taxon>
        <taxon>Glomeraceae</taxon>
        <taxon>Rhizophagus</taxon>
    </lineage>
</organism>
<dbReference type="HOGENOM" id="CLU_3051579_0_0_1"/>
<name>U9T0J5_RHIID</name>
<evidence type="ECO:0000313" key="1">
    <source>
        <dbReference type="EMBL" id="ESA00877.1"/>
    </source>
</evidence>
<accession>U9T0J5</accession>
<protein>
    <submittedName>
        <fullName evidence="1">Uncharacterized protein</fullName>
    </submittedName>
</protein>
<proteinExistence type="predicted"/>